<evidence type="ECO:0000256" key="3">
    <source>
        <dbReference type="ARBA" id="ARBA00022603"/>
    </source>
</evidence>
<evidence type="ECO:0000259" key="9">
    <source>
        <dbReference type="Pfam" id="PF12161"/>
    </source>
</evidence>
<dbReference type="PANTHER" id="PTHR42933">
    <property type="entry name" value="SLR6095 PROTEIN"/>
    <property type="match status" value="1"/>
</dbReference>
<evidence type="ECO:0000256" key="7">
    <source>
        <dbReference type="ARBA" id="ARBA00047942"/>
    </source>
</evidence>
<dbReference type="InterPro" id="IPR051537">
    <property type="entry name" value="DNA_Adenine_Mtase"/>
</dbReference>
<dbReference type="InterPro" id="IPR003356">
    <property type="entry name" value="DNA_methylase_A-5"/>
</dbReference>
<dbReference type="EMBL" id="JAAGMN010007565">
    <property type="protein sequence ID" value="NEE18799.1"/>
    <property type="molecule type" value="Genomic_DNA"/>
</dbReference>
<dbReference type="InterPro" id="IPR022749">
    <property type="entry name" value="D12N6_MeTrfase_N"/>
</dbReference>
<dbReference type="GO" id="GO:0009307">
    <property type="term" value="P:DNA restriction-modification system"/>
    <property type="evidence" value="ECO:0007669"/>
    <property type="project" value="UniProtKB-KW"/>
</dbReference>
<dbReference type="EC" id="2.1.1.72" evidence="2"/>
<evidence type="ECO:0000256" key="4">
    <source>
        <dbReference type="ARBA" id="ARBA00022679"/>
    </source>
</evidence>
<sequence>MRRTAPTLADKKVNPLAAKLLEYCNLLRDNGLSTAEFVEQLTYLVFLKMADETTAGPPSETKERAALVPVGYNWHSLMEKTGSDLGDHYRAILAELAKKDPATTVGTLFTGSQNRIPNDNLLRKLIVDLIDAVDWNKLASDLTADAFEVLLARSAEDTKTGAGQYFTPRPLVNAIIDAVQPRSTDTITDPACGTGGFLIAAYHYIIEHHTEGLSRDEIRALGSGRIWGQELVPNTARLAVMNMLLHGLGSAAGQSLVETEDALLTQPSRHASLVLAHPPFGKKAAITAVGRNGLAEKEDVHYPRNDFLITTTNKQVNFLQHIMSLMEMNGRAAAVVPDNVLFETGTCSMLRRRLLDHYDLHTILRLPTGIFYAGGIKANVLFFDKKTRVGGKPNTSKLWVYDLRTGLEFSLKQKPLQQADLIDFVEAYLPGKSQTDRVETERFRCFSYDELTARDHLNLDITWAEDPTLDDTHSAPPPEVIAREIVENLEAALNQFAAVADELGSDPLSQTDMRQ</sequence>
<feature type="domain" description="N6 adenine-specific DNA methyltransferase N-terminal" evidence="9">
    <location>
        <begin position="16"/>
        <end position="127"/>
    </location>
</feature>
<organism evidence="10">
    <name type="scientific">Streptomyces sp. SID7499</name>
    <dbReference type="NCBI Taxonomy" id="2706086"/>
    <lineage>
        <taxon>Bacteria</taxon>
        <taxon>Bacillati</taxon>
        <taxon>Actinomycetota</taxon>
        <taxon>Actinomycetes</taxon>
        <taxon>Kitasatosporales</taxon>
        <taxon>Streptomycetaceae</taxon>
        <taxon>Streptomyces</taxon>
    </lineage>
</organism>
<evidence type="ECO:0000256" key="2">
    <source>
        <dbReference type="ARBA" id="ARBA00011900"/>
    </source>
</evidence>
<dbReference type="SUPFAM" id="SSF53335">
    <property type="entry name" value="S-adenosyl-L-methionine-dependent methyltransferases"/>
    <property type="match status" value="1"/>
</dbReference>
<dbReference type="InterPro" id="IPR029063">
    <property type="entry name" value="SAM-dependent_MTases_sf"/>
</dbReference>
<comment type="similarity">
    <text evidence="1">Belongs to the N(4)/N(6)-methyltransferase family.</text>
</comment>
<dbReference type="PRINTS" id="PR00507">
    <property type="entry name" value="N12N6MTFRASE"/>
</dbReference>
<protein>
    <recommendedName>
        <fullName evidence="2">site-specific DNA-methyltransferase (adenine-specific)</fullName>
        <ecNumber evidence="2">2.1.1.72</ecNumber>
    </recommendedName>
</protein>
<evidence type="ECO:0000256" key="5">
    <source>
        <dbReference type="ARBA" id="ARBA00022691"/>
    </source>
</evidence>
<dbReference type="GO" id="GO:0032259">
    <property type="term" value="P:methylation"/>
    <property type="evidence" value="ECO:0007669"/>
    <property type="project" value="UniProtKB-KW"/>
</dbReference>
<dbReference type="AlphaFoldDB" id="A0A6G3XLW5"/>
<dbReference type="Gene3D" id="3.40.50.150">
    <property type="entry name" value="Vaccinia Virus protein VP39"/>
    <property type="match status" value="1"/>
</dbReference>
<keyword evidence="5" id="KW-0949">S-adenosyl-L-methionine</keyword>
<keyword evidence="3 10" id="KW-0489">Methyltransferase</keyword>
<dbReference type="GO" id="GO:0008170">
    <property type="term" value="F:N-methyltransferase activity"/>
    <property type="evidence" value="ECO:0007669"/>
    <property type="project" value="InterPro"/>
</dbReference>
<accession>A0A6G3XLW5</accession>
<keyword evidence="6" id="KW-0680">Restriction system</keyword>
<gene>
    <name evidence="10" type="ORF">G3M58_71550</name>
</gene>
<dbReference type="PANTHER" id="PTHR42933:SF4">
    <property type="entry name" value="TYPE I RESTRICTION ENZYME ECOKI METHYLASE SUBUNIT"/>
    <property type="match status" value="1"/>
</dbReference>
<comment type="catalytic activity">
    <reaction evidence="7">
        <text>a 2'-deoxyadenosine in DNA + S-adenosyl-L-methionine = an N(6)-methyl-2'-deoxyadenosine in DNA + S-adenosyl-L-homocysteine + H(+)</text>
        <dbReference type="Rhea" id="RHEA:15197"/>
        <dbReference type="Rhea" id="RHEA-COMP:12418"/>
        <dbReference type="Rhea" id="RHEA-COMP:12419"/>
        <dbReference type="ChEBI" id="CHEBI:15378"/>
        <dbReference type="ChEBI" id="CHEBI:57856"/>
        <dbReference type="ChEBI" id="CHEBI:59789"/>
        <dbReference type="ChEBI" id="CHEBI:90615"/>
        <dbReference type="ChEBI" id="CHEBI:90616"/>
        <dbReference type="EC" id="2.1.1.72"/>
    </reaction>
</comment>
<dbReference type="Pfam" id="PF02384">
    <property type="entry name" value="N6_Mtase"/>
    <property type="match status" value="1"/>
</dbReference>
<evidence type="ECO:0000259" key="8">
    <source>
        <dbReference type="Pfam" id="PF02384"/>
    </source>
</evidence>
<keyword evidence="4 10" id="KW-0808">Transferase</keyword>
<dbReference type="Pfam" id="PF12161">
    <property type="entry name" value="HsdM_N"/>
    <property type="match status" value="1"/>
</dbReference>
<dbReference type="InterPro" id="IPR038333">
    <property type="entry name" value="T1MK-like_N_sf"/>
</dbReference>
<dbReference type="Gene3D" id="1.20.1260.30">
    <property type="match status" value="1"/>
</dbReference>
<evidence type="ECO:0000256" key="6">
    <source>
        <dbReference type="ARBA" id="ARBA00022747"/>
    </source>
</evidence>
<evidence type="ECO:0000313" key="10">
    <source>
        <dbReference type="EMBL" id="NEE18799.1"/>
    </source>
</evidence>
<feature type="domain" description="DNA methylase adenine-specific" evidence="8">
    <location>
        <begin position="140"/>
        <end position="431"/>
    </location>
</feature>
<name>A0A6G3XLW5_9ACTN</name>
<dbReference type="GO" id="GO:0003677">
    <property type="term" value="F:DNA binding"/>
    <property type="evidence" value="ECO:0007669"/>
    <property type="project" value="InterPro"/>
</dbReference>
<evidence type="ECO:0000256" key="1">
    <source>
        <dbReference type="ARBA" id="ARBA00006594"/>
    </source>
</evidence>
<proteinExistence type="inferred from homology"/>
<comment type="caution">
    <text evidence="10">The sequence shown here is derived from an EMBL/GenBank/DDBJ whole genome shotgun (WGS) entry which is preliminary data.</text>
</comment>
<reference evidence="10" key="1">
    <citation type="submission" date="2020-01" db="EMBL/GenBank/DDBJ databases">
        <title>Insect and environment-associated Actinomycetes.</title>
        <authorList>
            <person name="Currrie C."/>
            <person name="Chevrette M."/>
            <person name="Carlson C."/>
            <person name="Stubbendieck R."/>
            <person name="Wendt-Pienkowski E."/>
        </authorList>
    </citation>
    <scope>NUCLEOTIDE SEQUENCE</scope>
    <source>
        <strain evidence="10">SID7499</strain>
    </source>
</reference>
<dbReference type="GO" id="GO:0009007">
    <property type="term" value="F:site-specific DNA-methyltransferase (adenine-specific) activity"/>
    <property type="evidence" value="ECO:0007669"/>
    <property type="project" value="UniProtKB-EC"/>
</dbReference>